<evidence type="ECO:0000313" key="2">
    <source>
        <dbReference type="Proteomes" id="UP001162480"/>
    </source>
</evidence>
<accession>A0AA36BBV2</accession>
<sequence>MKVGKEKAKSGKPHTTAEELILPAAKAIAFRMHGDKVVRNYAMIPLSNNTLKQQMEDMSDSVKNLIVKRMLKCESYSLQLDESKDISSCVALSTFIRYEFNGMISEDFLFYQSLPSHVTSESIFNSLDEFIIENEIRCSKCVQVNAFGVLVMSGKYSRYNTKCQMSTIAGSKEHAKKIEDDTEGGIENS</sequence>
<dbReference type="AlphaFoldDB" id="A0AA36BBV2"/>
<protein>
    <recommendedName>
        <fullName evidence="3">Zinc finger BED domain-containing protein 5-like</fullName>
    </recommendedName>
</protein>
<dbReference type="PANTHER" id="PTHR45913:SF19">
    <property type="entry name" value="LOW QUALITY PROTEIN: ZINC FINGER BED DOMAIN-CONTAINING PROTEIN 5-LIKE"/>
    <property type="match status" value="1"/>
</dbReference>
<reference evidence="1" key="1">
    <citation type="submission" date="2023-08" db="EMBL/GenBank/DDBJ databases">
        <authorList>
            <person name="Alioto T."/>
            <person name="Alioto T."/>
            <person name="Gomez Garrido J."/>
        </authorList>
    </citation>
    <scope>NUCLEOTIDE SEQUENCE</scope>
</reference>
<organism evidence="1 2">
    <name type="scientific">Octopus vulgaris</name>
    <name type="common">Common octopus</name>
    <dbReference type="NCBI Taxonomy" id="6645"/>
    <lineage>
        <taxon>Eukaryota</taxon>
        <taxon>Metazoa</taxon>
        <taxon>Spiralia</taxon>
        <taxon>Lophotrochozoa</taxon>
        <taxon>Mollusca</taxon>
        <taxon>Cephalopoda</taxon>
        <taxon>Coleoidea</taxon>
        <taxon>Octopodiformes</taxon>
        <taxon>Octopoda</taxon>
        <taxon>Incirrata</taxon>
        <taxon>Octopodidae</taxon>
        <taxon>Octopus</taxon>
    </lineage>
</organism>
<name>A0AA36BBV2_OCTVU</name>
<dbReference type="PANTHER" id="PTHR45913">
    <property type="entry name" value="EPM2A-INTERACTING PROTEIN 1"/>
    <property type="match status" value="1"/>
</dbReference>
<evidence type="ECO:0000313" key="1">
    <source>
        <dbReference type="EMBL" id="CAI9731566.1"/>
    </source>
</evidence>
<keyword evidence="2" id="KW-1185">Reference proteome</keyword>
<dbReference type="EMBL" id="OX597826">
    <property type="protein sequence ID" value="CAI9731566.1"/>
    <property type="molecule type" value="Genomic_DNA"/>
</dbReference>
<evidence type="ECO:0008006" key="3">
    <source>
        <dbReference type="Google" id="ProtNLM"/>
    </source>
</evidence>
<proteinExistence type="predicted"/>
<gene>
    <name evidence="1" type="ORF">OCTVUL_1B010647</name>
</gene>
<dbReference type="Proteomes" id="UP001162480">
    <property type="component" value="Chromosome 13"/>
</dbReference>